<protein>
    <submittedName>
        <fullName evidence="1">F-box domain-containing protein</fullName>
    </submittedName>
</protein>
<proteinExistence type="predicted"/>
<evidence type="ECO:0000313" key="1">
    <source>
        <dbReference type="EMBL" id="KAK7035977.1"/>
    </source>
</evidence>
<dbReference type="AlphaFoldDB" id="A0AAW0CCP2"/>
<sequence length="678" mass="76612">MPDNSLPDELISEILSPALKVSDEVFSNTDEVSPFSSYGESTSAYLVVCKSWLRVATPLLYNTVVLRSKAQAKALAAALSGNSELGHFIKKLRVEGGFGPSMQTVLRCSPNVTDLFLTLEIYSSDSTAGLCKGLSFVNPSRLVLKDIKYKSLANKMVSQLAVALSQALAKWDKLVVFDCPFQGSYGTAATLLPAITSKQLHTLIIRNIEDSDWAYESFQACPLKLIQVKEPVRNYEREDIPLYNPALMALLRYSEEPSKYKAKAPVPALEMLLIAPPLNPSFVPMANAPKGVQDELWARILYFAMSSRKLSLLLISKSFYRLALPFYYEDVVVRRTQRLSELSSILKRETTLGPCIRTLALAYYDDYYDYYDLDSDDEEFDDVLQKKWLALKSSRADSIFAILSQTNNLVKFGSDHLFDNPGIMDPFISWDAFETLTACSGSTLHEFIGSINSQQHASPIVFNDLKALRVLWWRCNTVFSKAKGLSADALLNLEMLRVSEADSSFLRVLSTLKLPSLRHVVLSELFPNQEIFFKAHGFKLTELSVSGSIFGALGAKLLDYCPNLSILTLSDRFNSNPPDFKHLHPSQQVPSLVKIVFLSEHWISHKSYESQWNDFFTNFKPRHLGGLREMRFKCYVWPTTERDIAKSHWVRWAEIMLAQGVSLFDKNGTKWRPRLKVR</sequence>
<dbReference type="Gene3D" id="3.80.10.10">
    <property type="entry name" value="Ribonuclease Inhibitor"/>
    <property type="match status" value="1"/>
</dbReference>
<reference evidence="1 2" key="1">
    <citation type="journal article" date="2024" name="J Genomics">
        <title>Draft genome sequencing and assembly of Favolaschia claudopus CIRM-BRFM 2984 isolated from oak limbs.</title>
        <authorList>
            <person name="Navarro D."/>
            <person name="Drula E."/>
            <person name="Chaduli D."/>
            <person name="Cazenave R."/>
            <person name="Ahrendt S."/>
            <person name="Wang J."/>
            <person name="Lipzen A."/>
            <person name="Daum C."/>
            <person name="Barry K."/>
            <person name="Grigoriev I.V."/>
            <person name="Favel A."/>
            <person name="Rosso M.N."/>
            <person name="Martin F."/>
        </authorList>
    </citation>
    <scope>NUCLEOTIDE SEQUENCE [LARGE SCALE GENOMIC DNA]</scope>
    <source>
        <strain evidence="1 2">CIRM-BRFM 2984</strain>
    </source>
</reference>
<gene>
    <name evidence="1" type="ORF">R3P38DRAFT_2909999</name>
</gene>
<accession>A0AAW0CCP2</accession>
<evidence type="ECO:0000313" key="2">
    <source>
        <dbReference type="Proteomes" id="UP001362999"/>
    </source>
</evidence>
<name>A0AAW0CCP2_9AGAR</name>
<comment type="caution">
    <text evidence="1">The sequence shown here is derived from an EMBL/GenBank/DDBJ whole genome shotgun (WGS) entry which is preliminary data.</text>
</comment>
<dbReference type="SUPFAM" id="SSF52047">
    <property type="entry name" value="RNI-like"/>
    <property type="match status" value="1"/>
</dbReference>
<dbReference type="EMBL" id="JAWWNJ010000019">
    <property type="protein sequence ID" value="KAK7035977.1"/>
    <property type="molecule type" value="Genomic_DNA"/>
</dbReference>
<keyword evidence="2" id="KW-1185">Reference proteome</keyword>
<organism evidence="1 2">
    <name type="scientific">Favolaschia claudopus</name>
    <dbReference type="NCBI Taxonomy" id="2862362"/>
    <lineage>
        <taxon>Eukaryota</taxon>
        <taxon>Fungi</taxon>
        <taxon>Dikarya</taxon>
        <taxon>Basidiomycota</taxon>
        <taxon>Agaricomycotina</taxon>
        <taxon>Agaricomycetes</taxon>
        <taxon>Agaricomycetidae</taxon>
        <taxon>Agaricales</taxon>
        <taxon>Marasmiineae</taxon>
        <taxon>Mycenaceae</taxon>
        <taxon>Favolaschia</taxon>
    </lineage>
</organism>
<dbReference type="InterPro" id="IPR032675">
    <property type="entry name" value="LRR_dom_sf"/>
</dbReference>
<dbReference type="Proteomes" id="UP001362999">
    <property type="component" value="Unassembled WGS sequence"/>
</dbReference>